<comment type="subcellular location">
    <subcellularLocation>
        <location evidence="1">Cell projection</location>
        <location evidence="1">Cilium</location>
    </subcellularLocation>
    <subcellularLocation>
        <location evidence="2">Cytoplasm</location>
        <location evidence="2">Cytoskeleton</location>
    </subcellularLocation>
</comment>
<evidence type="ECO:0000313" key="8">
    <source>
        <dbReference type="EMBL" id="KAK2945037.1"/>
    </source>
</evidence>
<dbReference type="InterPro" id="IPR006602">
    <property type="entry name" value="DM10_dom"/>
</dbReference>
<feature type="domain" description="DM10" evidence="7">
    <location>
        <begin position="8"/>
        <end position="96"/>
    </location>
</feature>
<dbReference type="SMART" id="SM00676">
    <property type="entry name" value="DM10"/>
    <property type="match status" value="1"/>
</dbReference>
<dbReference type="SMART" id="SM00562">
    <property type="entry name" value="NDK"/>
    <property type="match status" value="2"/>
</dbReference>
<keyword evidence="4" id="KW-0206">Cytoskeleton</keyword>
<name>A0ABQ9WZT9_9EUKA</name>
<evidence type="ECO:0000259" key="7">
    <source>
        <dbReference type="PROSITE" id="PS51336"/>
    </source>
</evidence>
<dbReference type="PANTHER" id="PTHR43109:SF2">
    <property type="entry name" value="NUCLEOSIDE DIPHOSPHATE KINASE 7"/>
    <property type="match status" value="1"/>
</dbReference>
<dbReference type="EMBL" id="JARBJD010000275">
    <property type="protein sequence ID" value="KAK2945037.1"/>
    <property type="molecule type" value="Genomic_DNA"/>
</dbReference>
<evidence type="ECO:0000256" key="1">
    <source>
        <dbReference type="ARBA" id="ARBA00004138"/>
    </source>
</evidence>
<dbReference type="PANTHER" id="PTHR43109">
    <property type="entry name" value="NUCLEOSIDE DIPHOSPHATE KINASE 7"/>
    <property type="match status" value="1"/>
</dbReference>
<dbReference type="EC" id="2.7.4.6" evidence="9"/>
<keyword evidence="9" id="KW-0418">Kinase</keyword>
<comment type="caution">
    <text evidence="6">Lacks conserved residue(s) required for the propagation of feature annotation.</text>
</comment>
<dbReference type="InterPro" id="IPR037993">
    <property type="entry name" value="NDPk7B"/>
</dbReference>
<dbReference type="CDD" id="cd04412">
    <property type="entry name" value="NDPk7B"/>
    <property type="match status" value="1"/>
</dbReference>
<dbReference type="Gene3D" id="3.30.70.141">
    <property type="entry name" value="Nucleoside diphosphate kinase-like domain"/>
    <property type="match status" value="2"/>
</dbReference>
<keyword evidence="3" id="KW-0963">Cytoplasm</keyword>
<keyword evidence="5" id="KW-0966">Cell projection</keyword>
<dbReference type="InterPro" id="IPR036850">
    <property type="entry name" value="NDK-like_dom_sf"/>
</dbReference>
<protein>
    <submittedName>
        <fullName evidence="9">Nucleoside diphosphate kinase 7</fullName>
        <ecNumber evidence="9">2.7.4.6</ecNumber>
    </submittedName>
</protein>
<dbReference type="EMBL" id="JARBJD010000275">
    <property type="protein sequence ID" value="KAK2945038.1"/>
    <property type="molecule type" value="Genomic_DNA"/>
</dbReference>
<comment type="similarity">
    <text evidence="6">Belongs to the NDK family.</text>
</comment>
<dbReference type="PROSITE" id="PS51336">
    <property type="entry name" value="DM10"/>
    <property type="match status" value="1"/>
</dbReference>
<keyword evidence="10" id="KW-1185">Reference proteome</keyword>
<keyword evidence="9" id="KW-0808">Transferase</keyword>
<evidence type="ECO:0000256" key="2">
    <source>
        <dbReference type="ARBA" id="ARBA00004245"/>
    </source>
</evidence>
<accession>A0ABQ9WZT9</accession>
<dbReference type="GO" id="GO:0004550">
    <property type="term" value="F:nucleoside diphosphate kinase activity"/>
    <property type="evidence" value="ECO:0007669"/>
    <property type="project" value="UniProtKB-EC"/>
</dbReference>
<comment type="caution">
    <text evidence="9">The sequence shown here is derived from an EMBL/GenBank/DDBJ whole genome shotgun (WGS) entry which is preliminary data.</text>
</comment>
<evidence type="ECO:0000256" key="3">
    <source>
        <dbReference type="ARBA" id="ARBA00022490"/>
    </source>
</evidence>
<evidence type="ECO:0000256" key="4">
    <source>
        <dbReference type="ARBA" id="ARBA00023212"/>
    </source>
</evidence>
<proteinExistence type="inferred from homology"/>
<evidence type="ECO:0000256" key="6">
    <source>
        <dbReference type="PROSITE-ProRule" id="PRU00706"/>
    </source>
</evidence>
<sequence>MSLKPNPTLIKYTFKAEWFDPMAAMARPYLVSFFTNDNTIEIYDVKNKRVFLRRCPCGDATFDQFFIGNTVDIFARSFKLLDYADGFTRGSSIQERERSLLIVKPDIMQFFGRVVELIEKEDLRICRLRSFRLNRQETSEIFEEYSEHPKFEELVRFVSGQLVIGMEVVGKSCHSRIVELVGPDEPDEARISHPESLRAVLGKDWVRNGVYCTGSEESEKRADAILFGRSHGVTAMKNGSTFGLILPHVIREKKAGALLRDVLEEGGFDLSCAELFHLSNNNAYEFFKVYQGIWKDFSVKLEEVVSGPCIALELKGNDVQQSFRSLCGPHDPTIAKVLAPKSLRAKYGRDRVHNGIHCTDLEDDTFIECEFFFDTLQE</sequence>
<dbReference type="SUPFAM" id="SSF54919">
    <property type="entry name" value="Nucleoside diphosphate kinase, NDK"/>
    <property type="match status" value="2"/>
</dbReference>
<evidence type="ECO:0000313" key="9">
    <source>
        <dbReference type="EMBL" id="KAK2945038.1"/>
    </source>
</evidence>
<dbReference type="Proteomes" id="UP001281761">
    <property type="component" value="Unassembled WGS sequence"/>
</dbReference>
<gene>
    <name evidence="8" type="ORF">BLNAU_20050</name>
    <name evidence="9" type="ORF">BLNAU_20051</name>
</gene>
<evidence type="ECO:0000256" key="5">
    <source>
        <dbReference type="ARBA" id="ARBA00023273"/>
    </source>
</evidence>
<evidence type="ECO:0000313" key="10">
    <source>
        <dbReference type="Proteomes" id="UP001281761"/>
    </source>
</evidence>
<dbReference type="PROSITE" id="PS51374">
    <property type="entry name" value="NDPK_LIKE"/>
    <property type="match status" value="1"/>
</dbReference>
<dbReference type="Pfam" id="PF00334">
    <property type="entry name" value="NDK"/>
    <property type="match status" value="2"/>
</dbReference>
<dbReference type="InterPro" id="IPR034907">
    <property type="entry name" value="NDK-like_dom"/>
</dbReference>
<reference evidence="9 10" key="1">
    <citation type="journal article" date="2022" name="bioRxiv">
        <title>Genomics of Preaxostyla Flagellates Illuminates Evolutionary Transitions and the Path Towards Mitochondrial Loss.</title>
        <authorList>
            <person name="Novak L.V.F."/>
            <person name="Treitli S.C."/>
            <person name="Pyrih J."/>
            <person name="Halakuc P."/>
            <person name="Pipaliya S.V."/>
            <person name="Vacek V."/>
            <person name="Brzon O."/>
            <person name="Soukal P."/>
            <person name="Eme L."/>
            <person name="Dacks J.B."/>
            <person name="Karnkowska A."/>
            <person name="Elias M."/>
            <person name="Hampl V."/>
        </authorList>
    </citation>
    <scope>NUCLEOTIDE SEQUENCE [LARGE SCALE GENOMIC DNA]</scope>
    <source>
        <strain evidence="9">NAU3</strain>
        <tissue evidence="9">Gut</tissue>
    </source>
</reference>
<organism evidence="9 10">
    <name type="scientific">Blattamonas nauphoetae</name>
    <dbReference type="NCBI Taxonomy" id="2049346"/>
    <lineage>
        <taxon>Eukaryota</taxon>
        <taxon>Metamonada</taxon>
        <taxon>Preaxostyla</taxon>
        <taxon>Oxymonadida</taxon>
        <taxon>Blattamonas</taxon>
    </lineage>
</organism>
<dbReference type="Gene3D" id="2.30.29.170">
    <property type="match status" value="1"/>
</dbReference>